<dbReference type="EC" id="3.1.21.10" evidence="12 13"/>
<dbReference type="Gene3D" id="3.30.420.10">
    <property type="entry name" value="Ribonuclease H-like superfamily/Ribonuclease H"/>
    <property type="match status" value="1"/>
</dbReference>
<dbReference type="InterPro" id="IPR012337">
    <property type="entry name" value="RNaseH-like_sf"/>
</dbReference>
<dbReference type="RefSeq" id="WP_099035122.1">
    <property type="nucleotide sequence ID" value="NZ_BMGJ01000009.1"/>
</dbReference>
<comment type="function">
    <text evidence="12">The RuvA-RuvB-RuvC complex processes Holliday junction (HJ) DNA during genetic recombination and DNA repair. Endonuclease that resolves HJ intermediates. Cleaves cruciform DNA by making single-stranded nicks across the HJ at symmetrical positions within the homologous arms, yielding a 5'-phosphate and a 3'-hydroxyl group; requires a central core of homology in the junction. The consensus cleavage sequence is 5'-(A/T)TT(C/G)-3'. Cleavage occurs on the 3'-side of the TT dinucleotide at the point of strand exchange. HJ branch migration catalyzed by RuvA-RuvB allows RuvC to scan DNA until it finds its consensus sequence, where it cleaves and resolves the cruciform DNA.</text>
</comment>
<gene>
    <name evidence="12 14" type="primary">ruvC</name>
    <name evidence="14" type="ORF">GCM10011357_23920</name>
</gene>
<dbReference type="PANTHER" id="PTHR30194">
    <property type="entry name" value="CROSSOVER JUNCTION ENDODEOXYRIBONUCLEASE RUVC"/>
    <property type="match status" value="1"/>
</dbReference>
<dbReference type="Proteomes" id="UP000614272">
    <property type="component" value="Unassembled WGS sequence"/>
</dbReference>
<name>A0ABQ1RF01_9ALTE</name>
<evidence type="ECO:0000313" key="14">
    <source>
        <dbReference type="EMBL" id="GGD68058.1"/>
    </source>
</evidence>
<evidence type="ECO:0000256" key="7">
    <source>
        <dbReference type="ARBA" id="ARBA00022801"/>
    </source>
</evidence>
<dbReference type="PANTHER" id="PTHR30194:SF3">
    <property type="entry name" value="CROSSOVER JUNCTION ENDODEOXYRIBONUCLEASE RUVC"/>
    <property type="match status" value="1"/>
</dbReference>
<dbReference type="PROSITE" id="PS01321">
    <property type="entry name" value="RUVC"/>
    <property type="match status" value="1"/>
</dbReference>
<evidence type="ECO:0000256" key="6">
    <source>
        <dbReference type="ARBA" id="ARBA00022763"/>
    </source>
</evidence>
<evidence type="ECO:0000256" key="2">
    <source>
        <dbReference type="ARBA" id="ARBA00022490"/>
    </source>
</evidence>
<dbReference type="InterPro" id="IPR036397">
    <property type="entry name" value="RNaseH_sf"/>
</dbReference>
<comment type="catalytic activity">
    <reaction evidence="12">
        <text>Endonucleolytic cleavage at a junction such as a reciprocal single-stranded crossover between two homologous DNA duplexes (Holliday junction).</text>
        <dbReference type="EC" id="3.1.21.10"/>
    </reaction>
</comment>
<evidence type="ECO:0000256" key="4">
    <source>
        <dbReference type="ARBA" id="ARBA00022723"/>
    </source>
</evidence>
<dbReference type="EMBL" id="BMGJ01000009">
    <property type="protein sequence ID" value="GGD68058.1"/>
    <property type="molecule type" value="Genomic_DNA"/>
</dbReference>
<keyword evidence="3 12" id="KW-0540">Nuclease</keyword>
<dbReference type="SUPFAM" id="SSF53098">
    <property type="entry name" value="Ribonuclease H-like"/>
    <property type="match status" value="1"/>
</dbReference>
<protein>
    <recommendedName>
        <fullName evidence="12 13">Crossover junction endodeoxyribonuclease RuvC</fullName>
        <ecNumber evidence="12 13">3.1.21.10</ecNumber>
    </recommendedName>
    <alternativeName>
        <fullName evidence="12">Holliday junction nuclease RuvC</fullName>
    </alternativeName>
    <alternativeName>
        <fullName evidence="12">Holliday junction resolvase RuvC</fullName>
    </alternativeName>
</protein>
<keyword evidence="9 12" id="KW-0238">DNA-binding</keyword>
<keyword evidence="7 12" id="KW-0378">Hydrolase</keyword>
<dbReference type="CDD" id="cd16962">
    <property type="entry name" value="RuvC"/>
    <property type="match status" value="1"/>
</dbReference>
<feature type="binding site" evidence="12">
    <location>
        <position position="8"/>
    </location>
    <ligand>
        <name>Mg(2+)</name>
        <dbReference type="ChEBI" id="CHEBI:18420"/>
        <label>1</label>
    </ligand>
</feature>
<accession>A0ABQ1RF01</accession>
<evidence type="ECO:0000256" key="12">
    <source>
        <dbReference type="HAMAP-Rule" id="MF_00034"/>
    </source>
</evidence>
<sequence length="174" mass="18594">MSIILGIDPGSRITGYGLIRQQGQKFEYLGSGCIRLSDAPLPERLQQIYNGVSEIIQQFQPGEMAVEQVFMARNPDSALKLGQARGAAIVAGTNNGLLLAEYSARQIKQAVVGKGGAAKEQVQHMVSYLLKLPGRPQADAADALAVALCHGHTSQSLIKLSGQASKTVRGRLRK</sequence>
<evidence type="ECO:0000313" key="15">
    <source>
        <dbReference type="Proteomes" id="UP000614272"/>
    </source>
</evidence>
<organism evidence="14 15">
    <name type="scientific">Lacimicrobium alkaliphilum</name>
    <dbReference type="NCBI Taxonomy" id="1526571"/>
    <lineage>
        <taxon>Bacteria</taxon>
        <taxon>Pseudomonadati</taxon>
        <taxon>Pseudomonadota</taxon>
        <taxon>Gammaproteobacteria</taxon>
        <taxon>Alteromonadales</taxon>
        <taxon>Alteromonadaceae</taxon>
        <taxon>Lacimicrobium</taxon>
    </lineage>
</organism>
<feature type="binding site" evidence="12">
    <location>
        <position position="67"/>
    </location>
    <ligand>
        <name>Mg(2+)</name>
        <dbReference type="ChEBI" id="CHEBI:18420"/>
        <label>2</label>
    </ligand>
</feature>
<dbReference type="NCBIfam" id="TIGR00228">
    <property type="entry name" value="ruvC"/>
    <property type="match status" value="1"/>
</dbReference>
<keyword evidence="10 12" id="KW-0233">DNA recombination</keyword>
<evidence type="ECO:0000256" key="5">
    <source>
        <dbReference type="ARBA" id="ARBA00022759"/>
    </source>
</evidence>
<evidence type="ECO:0000256" key="13">
    <source>
        <dbReference type="NCBIfam" id="TIGR00228"/>
    </source>
</evidence>
<dbReference type="HAMAP" id="MF_00034">
    <property type="entry name" value="RuvC"/>
    <property type="match status" value="1"/>
</dbReference>
<feature type="active site" evidence="12">
    <location>
        <position position="139"/>
    </location>
</feature>
<evidence type="ECO:0000256" key="1">
    <source>
        <dbReference type="ARBA" id="ARBA00009518"/>
    </source>
</evidence>
<comment type="subunit">
    <text evidence="12">Homodimer which binds Holliday junction (HJ) DNA. The HJ becomes 2-fold symmetrical on binding to RuvC with unstacked arms; it has a different conformation from HJ DNA in complex with RuvA. In the full resolvosome a probable DNA-RuvA(4)-RuvB(12)-RuvC(2) complex forms which resolves the HJ.</text>
</comment>
<reference evidence="15" key="1">
    <citation type="journal article" date="2019" name="Int. J. Syst. Evol. Microbiol.">
        <title>The Global Catalogue of Microorganisms (GCM) 10K type strain sequencing project: providing services to taxonomists for standard genome sequencing and annotation.</title>
        <authorList>
            <consortium name="The Broad Institute Genomics Platform"/>
            <consortium name="The Broad Institute Genome Sequencing Center for Infectious Disease"/>
            <person name="Wu L."/>
            <person name="Ma J."/>
        </authorList>
    </citation>
    <scope>NUCLEOTIDE SEQUENCE [LARGE SCALE GENOMIC DNA]</scope>
    <source>
        <strain evidence="15">CGMCC 1.12923</strain>
    </source>
</reference>
<dbReference type="Pfam" id="PF02075">
    <property type="entry name" value="RuvC"/>
    <property type="match status" value="1"/>
</dbReference>
<proteinExistence type="inferred from homology"/>
<feature type="binding site" evidence="12">
    <location>
        <position position="139"/>
    </location>
    <ligand>
        <name>Mg(2+)</name>
        <dbReference type="ChEBI" id="CHEBI:18420"/>
        <label>1</label>
    </ligand>
</feature>
<keyword evidence="5 12" id="KW-0255">Endonuclease</keyword>
<keyword evidence="2 12" id="KW-0963">Cytoplasm</keyword>
<keyword evidence="15" id="KW-1185">Reference proteome</keyword>
<comment type="caution">
    <text evidence="14">The sequence shown here is derived from an EMBL/GenBank/DDBJ whole genome shotgun (WGS) entry which is preliminary data.</text>
</comment>
<evidence type="ECO:0000256" key="10">
    <source>
        <dbReference type="ARBA" id="ARBA00023172"/>
    </source>
</evidence>
<dbReference type="PRINTS" id="PR00696">
    <property type="entry name" value="RSOLVASERUVC"/>
</dbReference>
<dbReference type="InterPro" id="IPR020563">
    <property type="entry name" value="X-over_junc_endoDNase_Mg_BS"/>
</dbReference>
<keyword evidence="11 12" id="KW-0234">DNA repair</keyword>
<evidence type="ECO:0000256" key="9">
    <source>
        <dbReference type="ARBA" id="ARBA00023125"/>
    </source>
</evidence>
<evidence type="ECO:0000256" key="8">
    <source>
        <dbReference type="ARBA" id="ARBA00022842"/>
    </source>
</evidence>
<keyword evidence="6 12" id="KW-0227">DNA damage</keyword>
<comment type="subcellular location">
    <subcellularLocation>
        <location evidence="12">Cytoplasm</location>
    </subcellularLocation>
</comment>
<comment type="similarity">
    <text evidence="1 12">Belongs to the RuvC family.</text>
</comment>
<dbReference type="InterPro" id="IPR002176">
    <property type="entry name" value="X-over_junc_endoDNase_RuvC"/>
</dbReference>
<keyword evidence="4 12" id="KW-0479">Metal-binding</keyword>
<feature type="active site" evidence="12">
    <location>
        <position position="8"/>
    </location>
</feature>
<comment type="cofactor">
    <cofactor evidence="12">
        <name>Mg(2+)</name>
        <dbReference type="ChEBI" id="CHEBI:18420"/>
    </cofactor>
    <text evidence="12">Binds 2 Mg(2+) ion per subunit.</text>
</comment>
<keyword evidence="8 12" id="KW-0460">Magnesium</keyword>
<evidence type="ECO:0000256" key="3">
    <source>
        <dbReference type="ARBA" id="ARBA00022722"/>
    </source>
</evidence>
<feature type="active site" evidence="12">
    <location>
        <position position="67"/>
    </location>
</feature>
<evidence type="ECO:0000256" key="11">
    <source>
        <dbReference type="ARBA" id="ARBA00023204"/>
    </source>
</evidence>